<keyword evidence="2" id="KW-1185">Reference proteome</keyword>
<name>A0ABQ8LK96_LABRO</name>
<dbReference type="Gene3D" id="3.10.20.90">
    <property type="entry name" value="Phosphatidylinositol 3-kinase Catalytic Subunit, Chain A, domain 1"/>
    <property type="match status" value="1"/>
</dbReference>
<gene>
    <name evidence="1" type="ORF">H4Q32_027302</name>
</gene>
<protein>
    <submittedName>
        <fullName evidence="1">G2/M phase-specific E3 ubiquitin-protein ligase</fullName>
    </submittedName>
</protein>
<organism evidence="1 2">
    <name type="scientific">Labeo rohita</name>
    <name type="common">Indian major carp</name>
    <name type="synonym">Cyprinus rohita</name>
    <dbReference type="NCBI Taxonomy" id="84645"/>
    <lineage>
        <taxon>Eukaryota</taxon>
        <taxon>Metazoa</taxon>
        <taxon>Chordata</taxon>
        <taxon>Craniata</taxon>
        <taxon>Vertebrata</taxon>
        <taxon>Euteleostomi</taxon>
        <taxon>Actinopterygii</taxon>
        <taxon>Neopterygii</taxon>
        <taxon>Teleostei</taxon>
        <taxon>Ostariophysi</taxon>
        <taxon>Cypriniformes</taxon>
        <taxon>Cyprinidae</taxon>
        <taxon>Labeoninae</taxon>
        <taxon>Labeonini</taxon>
        <taxon>Labeo</taxon>
    </lineage>
</organism>
<evidence type="ECO:0000313" key="2">
    <source>
        <dbReference type="Proteomes" id="UP000830375"/>
    </source>
</evidence>
<proteinExistence type="predicted"/>
<accession>A0ABQ8LK96</accession>
<evidence type="ECO:0000313" key="1">
    <source>
        <dbReference type="EMBL" id="KAI2650850.1"/>
    </source>
</evidence>
<dbReference type="Proteomes" id="UP000830375">
    <property type="component" value="Unassembled WGS sequence"/>
</dbReference>
<comment type="caution">
    <text evidence="1">The sequence shown here is derived from an EMBL/GenBank/DDBJ whole genome shotgun (WGS) entry which is preliminary data.</text>
</comment>
<sequence length="425" mass="47731">MFLSVFSQPTMSSDQEMQPAIFDRVFNSISRARQQLSANNNNNLLTSTRRLFRRQVMTPSTAIPQNSQQPSNTTALDETSFNAETTESVNLHEWRAIRSQQDEEYNASLLADIEKDRRRHCYEVLEEKRKKAIEERRQRIAIRVEPLDGEFLKVKYPKGDLIKRKFIMADLIQVLFVFIGQDEMASEVFRIQEATSSNAIESTSTGSISDHGIKPFSTLYILWTSPLDNLGHEKDRSLALDIQALETTLYASVGKMIALCVTHGGVGPHFFSERLFQQICGVPTSPASEATTVLEANCAITEAADSLSIIGALIYTSSLTGRNSLVQFSEGLQTLGLLEEMQKYPFLCELLPTREQQKGKGKPDCMPLGESDAVTLERIMEFATGASTVPPLGFPHRPESFQRLILASLYYDCQYTKNMKCSRPT</sequence>
<reference evidence="1 2" key="1">
    <citation type="submission" date="2022-01" db="EMBL/GenBank/DDBJ databases">
        <title>A high-quality chromosome-level genome assembly of rohu carp, Labeo rohita.</title>
        <authorList>
            <person name="Arick M.A. II"/>
            <person name="Hsu C.-Y."/>
            <person name="Magbanua Z."/>
            <person name="Pechanova O."/>
            <person name="Grover C."/>
            <person name="Miller E."/>
            <person name="Thrash A."/>
            <person name="Ezzel L."/>
            <person name="Alam S."/>
            <person name="Benzie J."/>
            <person name="Hamilton M."/>
            <person name="Karsi A."/>
            <person name="Lawrence M.L."/>
            <person name="Peterson D.G."/>
        </authorList>
    </citation>
    <scope>NUCLEOTIDE SEQUENCE [LARGE SCALE GENOMIC DNA]</scope>
    <source>
        <strain evidence="2">BAU-BD-2019</strain>
        <tissue evidence="1">Blood</tissue>
    </source>
</reference>
<dbReference type="EMBL" id="JACTAM010000022">
    <property type="protein sequence ID" value="KAI2650850.1"/>
    <property type="molecule type" value="Genomic_DNA"/>
</dbReference>